<proteinExistence type="predicted"/>
<keyword evidence="3" id="KW-0472">Membrane</keyword>
<feature type="compositionally biased region" description="Low complexity" evidence="2">
    <location>
        <begin position="25"/>
        <end position="34"/>
    </location>
</feature>
<name>A0A1V6S8K6_9EURO</name>
<dbReference type="InterPro" id="IPR027417">
    <property type="entry name" value="P-loop_NTPase"/>
</dbReference>
<dbReference type="PANTHER" id="PTHR10039">
    <property type="entry name" value="AMELOGENIN"/>
    <property type="match status" value="1"/>
</dbReference>
<dbReference type="InterPro" id="IPR056884">
    <property type="entry name" value="NPHP3-like_N"/>
</dbReference>
<feature type="region of interest" description="Disordered" evidence="2">
    <location>
        <begin position="1"/>
        <end position="57"/>
    </location>
</feature>
<keyword evidence="3" id="KW-1133">Transmembrane helix</keyword>
<keyword evidence="1" id="KW-0677">Repeat</keyword>
<dbReference type="STRING" id="29845.A0A1V6S8K6"/>
<evidence type="ECO:0000256" key="3">
    <source>
        <dbReference type="SAM" id="Phobius"/>
    </source>
</evidence>
<comment type="caution">
    <text evidence="5">The sequence shown here is derived from an EMBL/GenBank/DDBJ whole genome shotgun (WGS) entry which is preliminary data.</text>
</comment>
<feature type="region of interest" description="Disordered" evidence="2">
    <location>
        <begin position="1261"/>
        <end position="1302"/>
    </location>
</feature>
<dbReference type="PANTHER" id="PTHR10039:SF17">
    <property type="entry name" value="FUNGAL STAND N-TERMINAL GOODBYE DOMAIN-CONTAINING PROTEIN-RELATED"/>
    <property type="match status" value="1"/>
</dbReference>
<reference evidence="6" key="1">
    <citation type="journal article" date="2017" name="Nat. Microbiol.">
        <title>Global analysis of biosynthetic gene clusters reveals vast potential of secondary metabolite production in Penicillium species.</title>
        <authorList>
            <person name="Nielsen J.C."/>
            <person name="Grijseels S."/>
            <person name="Prigent S."/>
            <person name="Ji B."/>
            <person name="Dainat J."/>
            <person name="Nielsen K.F."/>
            <person name="Frisvad J.C."/>
            <person name="Workman M."/>
            <person name="Nielsen J."/>
        </authorList>
    </citation>
    <scope>NUCLEOTIDE SEQUENCE [LARGE SCALE GENOMIC DNA]</scope>
    <source>
        <strain evidence="6">IBT 29486</strain>
    </source>
</reference>
<dbReference type="InterPro" id="IPR011990">
    <property type="entry name" value="TPR-like_helical_dom_sf"/>
</dbReference>
<dbReference type="EMBL" id="MDYP01000004">
    <property type="protein sequence ID" value="OQE10377.1"/>
    <property type="molecule type" value="Genomic_DNA"/>
</dbReference>
<evidence type="ECO:0000259" key="4">
    <source>
        <dbReference type="Pfam" id="PF24883"/>
    </source>
</evidence>
<dbReference type="SUPFAM" id="SSF48452">
    <property type="entry name" value="TPR-like"/>
    <property type="match status" value="1"/>
</dbReference>
<dbReference type="Gene3D" id="1.25.40.10">
    <property type="entry name" value="Tetratricopeptide repeat domain"/>
    <property type="match status" value="1"/>
</dbReference>
<evidence type="ECO:0000313" key="6">
    <source>
        <dbReference type="Proteomes" id="UP000191518"/>
    </source>
</evidence>
<dbReference type="SUPFAM" id="SSF52540">
    <property type="entry name" value="P-loop containing nucleoside triphosphate hydrolases"/>
    <property type="match status" value="1"/>
</dbReference>
<evidence type="ECO:0000256" key="2">
    <source>
        <dbReference type="SAM" id="MobiDB-lite"/>
    </source>
</evidence>
<feature type="transmembrane region" description="Helical" evidence="3">
    <location>
        <begin position="190"/>
        <end position="212"/>
    </location>
</feature>
<accession>A0A1V6S8K6</accession>
<feature type="domain" description="Nephrocystin 3-like N-terminal" evidence="4">
    <location>
        <begin position="289"/>
        <end position="373"/>
    </location>
</feature>
<keyword evidence="3" id="KW-0812">Transmembrane</keyword>
<gene>
    <name evidence="5" type="ORF">PENVUL_c004G07139</name>
</gene>
<keyword evidence="6" id="KW-1185">Reference proteome</keyword>
<sequence length="1475" mass="169316">MNQFQDVMKRQVGKIKTRNKEIESRPSSSSSSRSHTQDMLAQELQKSKSQWEEGQETIQKNGATTKELLSYFEEAGSAEGLFKTTREHFKTMRHPDDNRLTKLNEKVGKCLDWIDWGAEIVKNNVSGTYATPAQILTGSICFMIKTTLLEKGAQNVTADLDQIENVFTEIEKTLEDISDIKNRESFTRDFRLSLINIYIAMASFFNFAGTLFQKTNRWLPDLVQNFRAMDPSEIQELFGRDALAKVKNLLALKDLNLNVDRSLQPILKRIVENTFDWGLNTDEKEATLQYRQWLQGHKNSCLYVFGELGTGKTSFCAKLYAEMNHRDSRDTLAAFFQFMPNQQKSQSVSHMLSSVIWQIAEQDAKCCSALAKSSTTFRKVYVLLDDIHFMKSQDLKHMLKFFQDLHPYQNRIQILMTGDNRGSIPKLNDTPWCWEVDMVEATKVHGDLERIVDYHLKNSQLDKKSQSIVRTELKNVPDKTLSVIELAIMTLKDTASSNRSQDEYIKEKIRELFNETGMLTEIMKKVLEGKNPVDRKFAQLIFKYCTFAKEPLTVYQLEYLISAESQLPKSSDLSRQIYEASPELLIIHDYQSNATVDHHGGMQGGMTAETQSERFSLKNNRFEVVTFRQSVFKDRLQRSENSKQSSTESLIPDPIQAKVDIFVKLVDILCGKDNMVEDLQPLRVYAAKWLMGHLKDINVREVSSQQARRVVEAMMQVLTNTNNVCRVFESVQNSLDNYTVALDLYATDRDDADEHRDLFLKWAAWMQFHSEERPSDGALKWIKEALEERTPILENIARGHMISWMEARTATEAESPYLLLSATLWSLGQFSDEGTWLFWTKTSVSRAHKIIQFGDQHSILNSRNFVTQARCRIAAALGLTNSSWRSEDWEGAQKLYQENIDKWAKADSPEMFYSHLGLAETYIKLKPESGGSSDFIDTWANVLEHSSAAMEIWERGKEFRSDVLRKERCIEGFYLKAKASSMCARTKEAIETCKVALRESRESTPRFMDILSMLIELYSKESQYDEALSAVSNLSWKMRSQWVWHRLENRDEEPDLFDQSAVETGRLDFTIQVYEDAAEYWVADPEKHFNIQLSIAWVYRRLANATKMADRILQTILDDFKNKKLLVQPRAVGDAFTELVDVIHETFTVSHVEKVRKQAVERLQILLHDYRDSPGLEREHLATAMLSLANMHREMGDKESYKRLLGKAFRLCINDLEDSMEANDMDALVLLAKLLMCVDMDVHAKVAHSLIFSRLYHDPNYDSDSDSDSSGDGPPNGTSETGETGAQIDPGIEQSELDPNNSQPHIIINAKELSSGIENNEGLESILNESADPDAAKMDKTPDLHAAKELPLSTPPDNPSPKQDLVPDRLMWCNGTCGKKIMEFGPSSDKGLVCLVCPDVYFCRDCHKKQVELYEKSRKAFWYRCCWAKHEYVETPVDGWLGVRKGVIRFGENEIPWSVWLELVIDTWKYRIERI</sequence>
<evidence type="ECO:0000256" key="1">
    <source>
        <dbReference type="ARBA" id="ARBA00022737"/>
    </source>
</evidence>
<dbReference type="Proteomes" id="UP000191518">
    <property type="component" value="Unassembled WGS sequence"/>
</dbReference>
<organism evidence="5 6">
    <name type="scientific">Penicillium vulpinum</name>
    <dbReference type="NCBI Taxonomy" id="29845"/>
    <lineage>
        <taxon>Eukaryota</taxon>
        <taxon>Fungi</taxon>
        <taxon>Dikarya</taxon>
        <taxon>Ascomycota</taxon>
        <taxon>Pezizomycotina</taxon>
        <taxon>Eurotiomycetes</taxon>
        <taxon>Eurotiomycetidae</taxon>
        <taxon>Eurotiales</taxon>
        <taxon>Aspergillaceae</taxon>
        <taxon>Penicillium</taxon>
    </lineage>
</organism>
<dbReference type="Gene3D" id="3.40.50.300">
    <property type="entry name" value="P-loop containing nucleotide triphosphate hydrolases"/>
    <property type="match status" value="1"/>
</dbReference>
<protein>
    <recommendedName>
        <fullName evidence="4">Nephrocystin 3-like N-terminal domain-containing protein</fullName>
    </recommendedName>
</protein>
<evidence type="ECO:0000313" key="5">
    <source>
        <dbReference type="EMBL" id="OQE10377.1"/>
    </source>
</evidence>
<dbReference type="Pfam" id="PF24883">
    <property type="entry name" value="NPHP3_N"/>
    <property type="match status" value="1"/>
</dbReference>